<dbReference type="InterPro" id="IPR052981">
    <property type="entry name" value="Ingression_C2_domain"/>
</dbReference>
<feature type="transmembrane region" description="Helical" evidence="2">
    <location>
        <begin position="170"/>
        <end position="190"/>
    </location>
</feature>
<evidence type="ECO:0000313" key="4">
    <source>
        <dbReference type="EMBL" id="TFY61400.1"/>
    </source>
</evidence>
<name>A0A4Y9YHD7_9AGAM</name>
<dbReference type="Pfam" id="PF10277">
    <property type="entry name" value="Frag1"/>
    <property type="match status" value="1"/>
</dbReference>
<feature type="region of interest" description="Disordered" evidence="1">
    <location>
        <begin position="373"/>
        <end position="662"/>
    </location>
</feature>
<keyword evidence="2" id="KW-0472">Membrane</keyword>
<evidence type="ECO:0000313" key="5">
    <source>
        <dbReference type="Proteomes" id="UP000298327"/>
    </source>
</evidence>
<gene>
    <name evidence="4" type="ORF">EVG20_g7072</name>
</gene>
<keyword evidence="2" id="KW-1133">Transmembrane helix</keyword>
<feature type="transmembrane region" description="Helical" evidence="2">
    <location>
        <begin position="136"/>
        <end position="158"/>
    </location>
</feature>
<dbReference type="Pfam" id="PF00168">
    <property type="entry name" value="C2"/>
    <property type="match status" value="1"/>
</dbReference>
<feature type="compositionally biased region" description="Polar residues" evidence="1">
    <location>
        <begin position="597"/>
        <end position="615"/>
    </location>
</feature>
<feature type="compositionally biased region" description="Low complexity" evidence="1">
    <location>
        <begin position="520"/>
        <end position="540"/>
    </location>
</feature>
<dbReference type="Gene3D" id="2.60.40.150">
    <property type="entry name" value="C2 domain"/>
    <property type="match status" value="1"/>
</dbReference>
<dbReference type="SUPFAM" id="SSF49562">
    <property type="entry name" value="C2 domain (Calcium/lipid-binding domain, CaLB)"/>
    <property type="match status" value="1"/>
</dbReference>
<keyword evidence="2" id="KW-0812">Transmembrane</keyword>
<dbReference type="InterPro" id="IPR035892">
    <property type="entry name" value="C2_domain_sf"/>
</dbReference>
<accession>A0A4Y9YHD7</accession>
<dbReference type="STRING" id="205917.A0A4Y9YHD7"/>
<evidence type="ECO:0000256" key="2">
    <source>
        <dbReference type="SAM" id="Phobius"/>
    </source>
</evidence>
<feature type="transmembrane region" description="Helical" evidence="2">
    <location>
        <begin position="12"/>
        <end position="36"/>
    </location>
</feature>
<sequence length="662" mass="72928">MAIFSHERHHWAYVWIPVFGAFIWFGTLLAMILTWVGQNEPHYVSEDGTIPYISDIGADILKPLFITGCSITAVSFVLSLSIERFLRHHGRLHPDMRKREHTFAWIAILGSVIGGLGLIFLSIFDTKRFQSAHRVFLLVFMVGVAISAIFTICEYRWLSNGYGGVRELRIAYIMKAIIVVVLIVLAIAFAVELFQNDNVGGVLEWTIAFFFTLYLLTYAYDLRLSKGRHRNELHDIARENLLGTLVVVVLKAQHLIDNHKFYKQDPYVRVSLSGATKRTPVDPKGGQHPVWDAELRLPISKEVSKKNRTMEISCWSEERKDDQLLGEAELDITETLKTGEFDDWIPLKTNGGQRGDVYFEMTFFAAGPAPLQRRASKLSPAQRLSRPDGTQGNYTHKPPIASPEVNNANLPPGRSPPRPTSQLHPDRNTQANLGRAGHGRSPSHSPLGRESALPPLPEEAAPTGAPAAPLPSILRAGPDQRPVSEPRPVPPGAPVHTRYPSSSPPRTGAERRYDGEASLPYPSYNAPAPAAPNPQQAPSAYHNRTASSGYAPSQSTPRPSHQQSQSVGSLSQPPPSEYVSPYASSYQAQPSSYRQSTTPEYQAPGASSYQSPPASNYQPPPALNYQPPPASNYQPPPASSYQPPPASSYQPPANGYQPPSQP</sequence>
<feature type="transmembrane region" description="Helical" evidence="2">
    <location>
        <begin position="202"/>
        <end position="220"/>
    </location>
</feature>
<dbReference type="SMART" id="SM00239">
    <property type="entry name" value="C2"/>
    <property type="match status" value="1"/>
</dbReference>
<keyword evidence="5" id="KW-1185">Reference proteome</keyword>
<feature type="compositionally biased region" description="Low complexity" evidence="1">
    <location>
        <begin position="580"/>
        <end position="596"/>
    </location>
</feature>
<dbReference type="InterPro" id="IPR000008">
    <property type="entry name" value="C2_dom"/>
</dbReference>
<dbReference type="InterPro" id="IPR019402">
    <property type="entry name" value="CWH43_N"/>
</dbReference>
<dbReference type="OrthoDB" id="10032492at2759"/>
<dbReference type="PANTHER" id="PTHR47052">
    <property type="entry name" value="CONSERVED SERINE PROLINE-RICH PROTEIN (AFU_ORTHOLOGUE AFUA_2G01790)"/>
    <property type="match status" value="1"/>
</dbReference>
<feature type="compositionally biased region" description="Pro residues" evidence="1">
    <location>
        <begin position="618"/>
        <end position="646"/>
    </location>
</feature>
<feature type="compositionally biased region" description="Polar residues" evidence="1">
    <location>
        <begin position="420"/>
        <end position="432"/>
    </location>
</feature>
<comment type="caution">
    <text evidence="4">The sequence shown here is derived from an EMBL/GenBank/DDBJ whole genome shotgun (WGS) entry which is preliminary data.</text>
</comment>
<feature type="transmembrane region" description="Helical" evidence="2">
    <location>
        <begin position="103"/>
        <end position="124"/>
    </location>
</feature>
<feature type="non-terminal residue" evidence="4">
    <location>
        <position position="662"/>
    </location>
</feature>
<dbReference type="EMBL" id="SEOQ01000512">
    <property type="protein sequence ID" value="TFY61400.1"/>
    <property type="molecule type" value="Genomic_DNA"/>
</dbReference>
<dbReference type="PANTHER" id="PTHR47052:SF3">
    <property type="entry name" value="INGRESSION PROTEIN 1"/>
    <property type="match status" value="1"/>
</dbReference>
<dbReference type="Proteomes" id="UP000298327">
    <property type="component" value="Unassembled WGS sequence"/>
</dbReference>
<dbReference type="PROSITE" id="PS50004">
    <property type="entry name" value="C2"/>
    <property type="match status" value="1"/>
</dbReference>
<feature type="compositionally biased region" description="Polar residues" evidence="1">
    <location>
        <begin position="542"/>
        <end position="571"/>
    </location>
</feature>
<feature type="domain" description="C2" evidence="3">
    <location>
        <begin position="229"/>
        <end position="345"/>
    </location>
</feature>
<proteinExistence type="predicted"/>
<evidence type="ECO:0000259" key="3">
    <source>
        <dbReference type="PROSITE" id="PS50004"/>
    </source>
</evidence>
<protein>
    <recommendedName>
        <fullName evidence="3">C2 domain-containing protein</fullName>
    </recommendedName>
</protein>
<evidence type="ECO:0000256" key="1">
    <source>
        <dbReference type="SAM" id="MobiDB-lite"/>
    </source>
</evidence>
<dbReference type="AlphaFoldDB" id="A0A4Y9YHD7"/>
<organism evidence="4 5">
    <name type="scientific">Dentipellis fragilis</name>
    <dbReference type="NCBI Taxonomy" id="205917"/>
    <lineage>
        <taxon>Eukaryota</taxon>
        <taxon>Fungi</taxon>
        <taxon>Dikarya</taxon>
        <taxon>Basidiomycota</taxon>
        <taxon>Agaricomycotina</taxon>
        <taxon>Agaricomycetes</taxon>
        <taxon>Russulales</taxon>
        <taxon>Hericiaceae</taxon>
        <taxon>Dentipellis</taxon>
    </lineage>
</organism>
<reference evidence="4 5" key="1">
    <citation type="submission" date="2019-02" db="EMBL/GenBank/DDBJ databases">
        <title>Genome sequencing of the rare red list fungi Dentipellis fragilis.</title>
        <authorList>
            <person name="Buettner E."/>
            <person name="Kellner H."/>
        </authorList>
    </citation>
    <scope>NUCLEOTIDE SEQUENCE [LARGE SCALE GENOMIC DNA]</scope>
    <source>
        <strain evidence="4 5">DSM 105465</strain>
    </source>
</reference>
<feature type="compositionally biased region" description="Low complexity" evidence="1">
    <location>
        <begin position="450"/>
        <end position="471"/>
    </location>
</feature>